<organism evidence="2 3">
    <name type="scientific">Streptomyces koyangensis</name>
    <dbReference type="NCBI Taxonomy" id="188770"/>
    <lineage>
        <taxon>Bacteria</taxon>
        <taxon>Bacillati</taxon>
        <taxon>Actinomycetota</taxon>
        <taxon>Actinomycetes</taxon>
        <taxon>Kitasatosporales</taxon>
        <taxon>Streptomycetaceae</taxon>
        <taxon>Streptomyces</taxon>
        <taxon>Streptomyces aurantiacus group</taxon>
    </lineage>
</organism>
<dbReference type="GeneID" id="300113731"/>
<dbReference type="GO" id="GO:0015066">
    <property type="term" value="F:alpha-amylase inhibitor activity"/>
    <property type="evidence" value="ECO:0007669"/>
    <property type="project" value="InterPro"/>
</dbReference>
<dbReference type="InterPro" id="IPR006311">
    <property type="entry name" value="TAT_signal"/>
</dbReference>
<dbReference type="InterPro" id="IPR036379">
    <property type="entry name" value="A-amylase_inhib_sf"/>
</dbReference>
<accession>A0A385D708</accession>
<feature type="chain" id="PRO_5017462435" description="Alpha-amylase" evidence="1">
    <location>
        <begin position="31"/>
        <end position="99"/>
    </location>
</feature>
<evidence type="ECO:0000313" key="3">
    <source>
        <dbReference type="Proteomes" id="UP000259636"/>
    </source>
</evidence>
<gene>
    <name evidence="2" type="ORF">D0C37_05885</name>
</gene>
<evidence type="ECO:0008006" key="4">
    <source>
        <dbReference type="Google" id="ProtNLM"/>
    </source>
</evidence>
<name>A0A385D708_9ACTN</name>
<dbReference type="Proteomes" id="UP000259636">
    <property type="component" value="Chromosome"/>
</dbReference>
<dbReference type="Gene3D" id="2.60.40.20">
    <property type="entry name" value="Alpha-amylase inhibitor"/>
    <property type="match status" value="1"/>
</dbReference>
<dbReference type="SUPFAM" id="SSF49498">
    <property type="entry name" value="alpha-Amylase inhibitor tendamistat"/>
    <property type="match status" value="1"/>
</dbReference>
<keyword evidence="1" id="KW-0732">Signal</keyword>
<evidence type="ECO:0000313" key="2">
    <source>
        <dbReference type="EMBL" id="AXQ54173.1"/>
    </source>
</evidence>
<evidence type="ECO:0000256" key="1">
    <source>
        <dbReference type="SAM" id="SignalP"/>
    </source>
</evidence>
<dbReference type="PROSITE" id="PS51318">
    <property type="entry name" value="TAT"/>
    <property type="match status" value="1"/>
</dbReference>
<dbReference type="AlphaFoldDB" id="A0A385D708"/>
<proteinExistence type="predicted"/>
<dbReference type="EMBL" id="CP031742">
    <property type="protein sequence ID" value="AXQ54173.1"/>
    <property type="molecule type" value="Genomic_DNA"/>
</dbReference>
<sequence length="99" mass="10916">MRTRRTTVATLTATALLGSGLALTASPAYAAPAPSCVKTRVYNTASDYTVQVRNACDRTVRVKIVMRLGRDSKCTTLRKGQYLYHRTTGLQTWKETVTC</sequence>
<dbReference type="RefSeq" id="WP_101280275.1">
    <property type="nucleotide sequence ID" value="NZ_CP031742.1"/>
</dbReference>
<protein>
    <recommendedName>
        <fullName evidence="4">Alpha-amylase</fullName>
    </recommendedName>
</protein>
<feature type="signal peptide" evidence="1">
    <location>
        <begin position="1"/>
        <end position="30"/>
    </location>
</feature>
<reference evidence="2 3" key="1">
    <citation type="submission" date="2018-08" db="EMBL/GenBank/DDBJ databases">
        <authorList>
            <person name="Ferrada E.E."/>
            <person name="Latorre B.A."/>
        </authorList>
    </citation>
    <scope>NUCLEOTIDE SEQUENCE [LARGE SCALE GENOMIC DNA]</scope>
    <source>
        <strain evidence="2 3">VK-A60T</strain>
    </source>
</reference>
<dbReference type="KEGG" id="sky:D0C37_05885"/>